<evidence type="ECO:0000313" key="3">
    <source>
        <dbReference type="Proteomes" id="UP000321393"/>
    </source>
</evidence>
<comment type="caution">
    <text evidence="1">The sequence shown here is derived from an EMBL/GenBank/DDBJ whole genome shotgun (WGS) entry which is preliminary data.</text>
</comment>
<organism evidence="1 3">
    <name type="scientific">Cucumis melo var. makuwa</name>
    <name type="common">Oriental melon</name>
    <dbReference type="NCBI Taxonomy" id="1194695"/>
    <lineage>
        <taxon>Eukaryota</taxon>
        <taxon>Viridiplantae</taxon>
        <taxon>Streptophyta</taxon>
        <taxon>Embryophyta</taxon>
        <taxon>Tracheophyta</taxon>
        <taxon>Spermatophyta</taxon>
        <taxon>Magnoliopsida</taxon>
        <taxon>eudicotyledons</taxon>
        <taxon>Gunneridae</taxon>
        <taxon>Pentapetalae</taxon>
        <taxon>rosids</taxon>
        <taxon>fabids</taxon>
        <taxon>Cucurbitales</taxon>
        <taxon>Cucurbitaceae</taxon>
        <taxon>Benincaseae</taxon>
        <taxon>Cucumis</taxon>
    </lineage>
</organism>
<dbReference type="Proteomes" id="UP000321393">
    <property type="component" value="Unassembled WGS sequence"/>
</dbReference>
<protein>
    <submittedName>
        <fullName evidence="1 2">Mitochondrial protein</fullName>
    </submittedName>
</protein>
<dbReference type="EMBL" id="SSTD01008511">
    <property type="protein sequence ID" value="TYK15427.1"/>
    <property type="molecule type" value="Genomic_DNA"/>
</dbReference>
<sequence>MLVDYFTLPVEVPKADAQTDGADINSKTISKEVIVDNSELVPSAHVRKNHPSSSIIGDPSARIITKKKEKVDYSKRITDLCHTSAIEPSTIDVALKDEYWINAMQ</sequence>
<evidence type="ECO:0000313" key="2">
    <source>
        <dbReference type="EMBL" id="TYK15427.1"/>
    </source>
</evidence>
<gene>
    <name evidence="2" type="ORF">E5676_scaffold571G00760</name>
    <name evidence="1" type="ORF">E6C27_scaffold89G00590</name>
</gene>
<reference evidence="3 4" key="1">
    <citation type="submission" date="2019-08" db="EMBL/GenBank/DDBJ databases">
        <title>Draft genome sequences of two oriental melons (Cucumis melo L. var makuwa).</title>
        <authorList>
            <person name="Kwon S.-Y."/>
        </authorList>
    </citation>
    <scope>NUCLEOTIDE SEQUENCE [LARGE SCALE GENOMIC DNA]</scope>
    <source>
        <strain evidence="4">cv. Chang Bougi</strain>
        <strain evidence="3">cv. SW 3</strain>
        <tissue evidence="1">Leaf</tissue>
    </source>
</reference>
<accession>A0A5A7V825</accession>
<dbReference type="EMBL" id="SSTE01004728">
    <property type="protein sequence ID" value="KAA0061829.1"/>
    <property type="molecule type" value="Genomic_DNA"/>
</dbReference>
<name>A0A5A7V825_CUCMM</name>
<evidence type="ECO:0000313" key="4">
    <source>
        <dbReference type="Proteomes" id="UP000321947"/>
    </source>
</evidence>
<dbReference type="Proteomes" id="UP000321947">
    <property type="component" value="Unassembled WGS sequence"/>
</dbReference>
<proteinExistence type="predicted"/>
<evidence type="ECO:0000313" key="1">
    <source>
        <dbReference type="EMBL" id="KAA0061829.1"/>
    </source>
</evidence>
<dbReference type="AlphaFoldDB" id="A0A5A7V825"/>